<evidence type="ECO:0008006" key="4">
    <source>
        <dbReference type="Google" id="ProtNLM"/>
    </source>
</evidence>
<evidence type="ECO:0000313" key="2">
    <source>
        <dbReference type="EMBL" id="SKC46438.1"/>
    </source>
</evidence>
<feature type="transmembrane region" description="Helical" evidence="1">
    <location>
        <begin position="180"/>
        <end position="204"/>
    </location>
</feature>
<evidence type="ECO:0000313" key="3">
    <source>
        <dbReference type="Proteomes" id="UP000190341"/>
    </source>
</evidence>
<evidence type="ECO:0000256" key="1">
    <source>
        <dbReference type="SAM" id="Phobius"/>
    </source>
</evidence>
<dbReference type="NCBIfam" id="NF038065">
    <property type="entry name" value="Pr6Pr"/>
    <property type="match status" value="1"/>
</dbReference>
<dbReference type="STRING" id="428993.SAMN06296058_0531"/>
<organism evidence="2 3">
    <name type="scientific">Pseudoxanthomonas indica</name>
    <dbReference type="NCBI Taxonomy" id="428993"/>
    <lineage>
        <taxon>Bacteria</taxon>
        <taxon>Pseudomonadati</taxon>
        <taxon>Pseudomonadota</taxon>
        <taxon>Gammaproteobacteria</taxon>
        <taxon>Lysobacterales</taxon>
        <taxon>Lysobacteraceae</taxon>
        <taxon>Pseudoxanthomonas</taxon>
    </lineage>
</organism>
<dbReference type="InterPro" id="IPR049713">
    <property type="entry name" value="Pr6Pr-like"/>
</dbReference>
<accession>A0A1T5J5C8</accession>
<feature type="transmembrane region" description="Helical" evidence="1">
    <location>
        <begin position="145"/>
        <end position="168"/>
    </location>
</feature>
<feature type="transmembrane region" description="Helical" evidence="1">
    <location>
        <begin position="49"/>
        <end position="70"/>
    </location>
</feature>
<dbReference type="Proteomes" id="UP000190341">
    <property type="component" value="Unassembled WGS sequence"/>
</dbReference>
<name>A0A1T5J5C8_9GAMM</name>
<dbReference type="EMBL" id="FUZV01000001">
    <property type="protein sequence ID" value="SKC46438.1"/>
    <property type="molecule type" value="Genomic_DNA"/>
</dbReference>
<dbReference type="AlphaFoldDB" id="A0A1T5J5C8"/>
<keyword evidence="1" id="KW-1133">Transmembrane helix</keyword>
<keyword evidence="1" id="KW-0472">Membrane</keyword>
<protein>
    <recommendedName>
        <fullName evidence="4">FAR-17a/AIG1-like protein</fullName>
    </recommendedName>
</protein>
<reference evidence="2 3" key="1">
    <citation type="submission" date="2017-02" db="EMBL/GenBank/DDBJ databases">
        <authorList>
            <person name="Peterson S.W."/>
        </authorList>
    </citation>
    <scope>NUCLEOTIDE SEQUENCE [LARGE SCALE GENOMIC DNA]</scope>
    <source>
        <strain evidence="2 3">P15</strain>
    </source>
</reference>
<keyword evidence="1" id="KW-0812">Transmembrane</keyword>
<proteinExistence type="predicted"/>
<feature type="transmembrane region" description="Helical" evidence="1">
    <location>
        <begin position="110"/>
        <end position="133"/>
    </location>
</feature>
<feature type="transmembrane region" description="Helical" evidence="1">
    <location>
        <begin position="82"/>
        <end position="104"/>
    </location>
</feature>
<keyword evidence="3" id="KW-1185">Reference proteome</keyword>
<sequence>MSRLWNLLLALIVLAAFILQIGLLLAGGQDINAAQASTAVPLSTRFVRFFSYFTVESNLLVLFSAASLAWNPQQDGRLWRVLRLDALLGIAVTGIVFATVLSGLVHHSGIGTWVNAGFHYLSPLLALLGWCLFGPRPRIDGRTLVLAFVWPVAWLAYTLIRGALTAWYPYPFLNANELGYARVALNIAIILAGASAFALLLWGMEKYFPNGRQRAVTGA</sequence>
<gene>
    <name evidence="2" type="ORF">SAMN06296058_0531</name>
</gene>